<protein>
    <submittedName>
        <fullName evidence="3">Uncharacterized protein</fullName>
    </submittedName>
</protein>
<sequence>MHALAVTILSAMLSSVGAQCTATYLPDTAPDKTEQGQTGTNKWETTSSQGSMCKNVHINAVDDFCLWAPPTLGPDSTVGATERRGFVVSQGLFSPSCASITVPRRPLEWLRNSRHPRSNYNRRSFLQISRA</sequence>
<feature type="signal peptide" evidence="2">
    <location>
        <begin position="1"/>
        <end position="18"/>
    </location>
</feature>
<dbReference type="EMBL" id="JAUEPS010000031">
    <property type="protein sequence ID" value="KAK0452202.1"/>
    <property type="molecule type" value="Genomic_DNA"/>
</dbReference>
<evidence type="ECO:0000256" key="1">
    <source>
        <dbReference type="SAM" id="MobiDB-lite"/>
    </source>
</evidence>
<dbReference type="GeneID" id="85357330"/>
<feature type="chain" id="PRO_5041366902" evidence="2">
    <location>
        <begin position="19"/>
        <end position="131"/>
    </location>
</feature>
<comment type="caution">
    <text evidence="3">The sequence shown here is derived from an EMBL/GenBank/DDBJ whole genome shotgun (WGS) entry which is preliminary data.</text>
</comment>
<organism evidence="3 4">
    <name type="scientific">Armillaria tabescens</name>
    <name type="common">Ringless honey mushroom</name>
    <name type="synonym">Agaricus tabescens</name>
    <dbReference type="NCBI Taxonomy" id="1929756"/>
    <lineage>
        <taxon>Eukaryota</taxon>
        <taxon>Fungi</taxon>
        <taxon>Dikarya</taxon>
        <taxon>Basidiomycota</taxon>
        <taxon>Agaricomycotina</taxon>
        <taxon>Agaricomycetes</taxon>
        <taxon>Agaricomycetidae</taxon>
        <taxon>Agaricales</taxon>
        <taxon>Marasmiineae</taxon>
        <taxon>Physalacriaceae</taxon>
        <taxon>Desarmillaria</taxon>
    </lineage>
</organism>
<accession>A0AA39K0T5</accession>
<dbReference type="Proteomes" id="UP001175211">
    <property type="component" value="Unassembled WGS sequence"/>
</dbReference>
<dbReference type="RefSeq" id="XP_060328036.1">
    <property type="nucleotide sequence ID" value="XM_060473782.1"/>
</dbReference>
<feature type="compositionally biased region" description="Polar residues" evidence="1">
    <location>
        <begin position="35"/>
        <end position="48"/>
    </location>
</feature>
<dbReference type="AlphaFoldDB" id="A0AA39K0T5"/>
<keyword evidence="4" id="KW-1185">Reference proteome</keyword>
<proteinExistence type="predicted"/>
<evidence type="ECO:0000256" key="2">
    <source>
        <dbReference type="SAM" id="SignalP"/>
    </source>
</evidence>
<feature type="region of interest" description="Disordered" evidence="1">
    <location>
        <begin position="27"/>
        <end position="48"/>
    </location>
</feature>
<gene>
    <name evidence="3" type="ORF">EV420DRAFT_1559447</name>
</gene>
<name>A0AA39K0T5_ARMTA</name>
<evidence type="ECO:0000313" key="4">
    <source>
        <dbReference type="Proteomes" id="UP001175211"/>
    </source>
</evidence>
<reference evidence="3" key="1">
    <citation type="submission" date="2023-06" db="EMBL/GenBank/DDBJ databases">
        <authorList>
            <consortium name="Lawrence Berkeley National Laboratory"/>
            <person name="Ahrendt S."/>
            <person name="Sahu N."/>
            <person name="Indic B."/>
            <person name="Wong-Bajracharya J."/>
            <person name="Merenyi Z."/>
            <person name="Ke H.-M."/>
            <person name="Monk M."/>
            <person name="Kocsube S."/>
            <person name="Drula E."/>
            <person name="Lipzen A."/>
            <person name="Balint B."/>
            <person name="Henrissat B."/>
            <person name="Andreopoulos B."/>
            <person name="Martin F.M."/>
            <person name="Harder C.B."/>
            <person name="Rigling D."/>
            <person name="Ford K.L."/>
            <person name="Foster G.D."/>
            <person name="Pangilinan J."/>
            <person name="Papanicolaou A."/>
            <person name="Barry K."/>
            <person name="LaButti K."/>
            <person name="Viragh M."/>
            <person name="Koriabine M."/>
            <person name="Yan M."/>
            <person name="Riley R."/>
            <person name="Champramary S."/>
            <person name="Plett K.L."/>
            <person name="Tsai I.J."/>
            <person name="Slot J."/>
            <person name="Sipos G."/>
            <person name="Plett J."/>
            <person name="Nagy L.G."/>
            <person name="Grigoriev I.V."/>
        </authorList>
    </citation>
    <scope>NUCLEOTIDE SEQUENCE</scope>
    <source>
        <strain evidence="3">CCBAS 213</strain>
    </source>
</reference>
<evidence type="ECO:0000313" key="3">
    <source>
        <dbReference type="EMBL" id="KAK0452202.1"/>
    </source>
</evidence>
<keyword evidence="2" id="KW-0732">Signal</keyword>